<dbReference type="AlphaFoldDB" id="A0A8S1MPQ9"/>
<evidence type="ECO:0000313" key="1">
    <source>
        <dbReference type="EMBL" id="CAD8083037.1"/>
    </source>
</evidence>
<organism evidence="1 2">
    <name type="scientific">Paramecium primaurelia</name>
    <dbReference type="NCBI Taxonomy" id="5886"/>
    <lineage>
        <taxon>Eukaryota</taxon>
        <taxon>Sar</taxon>
        <taxon>Alveolata</taxon>
        <taxon>Ciliophora</taxon>
        <taxon>Intramacronucleata</taxon>
        <taxon>Oligohymenophorea</taxon>
        <taxon>Peniculida</taxon>
        <taxon>Parameciidae</taxon>
        <taxon>Paramecium</taxon>
    </lineage>
</organism>
<keyword evidence="2" id="KW-1185">Reference proteome</keyword>
<gene>
    <name evidence="1" type="ORF">PPRIM_AZ9-3.1.T0690078</name>
</gene>
<reference evidence="1" key="1">
    <citation type="submission" date="2021-01" db="EMBL/GenBank/DDBJ databases">
        <authorList>
            <consortium name="Genoscope - CEA"/>
            <person name="William W."/>
        </authorList>
    </citation>
    <scope>NUCLEOTIDE SEQUENCE</scope>
</reference>
<accession>A0A8S1MPQ9</accession>
<dbReference type="Proteomes" id="UP000688137">
    <property type="component" value="Unassembled WGS sequence"/>
</dbReference>
<name>A0A8S1MPQ9_PARPR</name>
<sequence>MPLQLNKINGSSISKKIINNIKFNQRQGRGMQKIYREKIYRFIISRDGEKGGLGQIVGQNERYVIEGQLRYIDKFNFSLGLRILQIVGFKEGS</sequence>
<dbReference type="EMBL" id="CAJJDM010000072">
    <property type="protein sequence ID" value="CAD8083037.1"/>
    <property type="molecule type" value="Genomic_DNA"/>
</dbReference>
<protein>
    <submittedName>
        <fullName evidence="1">Uncharacterized protein</fullName>
    </submittedName>
</protein>
<evidence type="ECO:0000313" key="2">
    <source>
        <dbReference type="Proteomes" id="UP000688137"/>
    </source>
</evidence>
<comment type="caution">
    <text evidence="1">The sequence shown here is derived from an EMBL/GenBank/DDBJ whole genome shotgun (WGS) entry which is preliminary data.</text>
</comment>
<proteinExistence type="predicted"/>